<organism evidence="3 4">
    <name type="scientific">Sphingomonas psychrotolerans</name>
    <dbReference type="NCBI Taxonomy" id="1327635"/>
    <lineage>
        <taxon>Bacteria</taxon>
        <taxon>Pseudomonadati</taxon>
        <taxon>Pseudomonadota</taxon>
        <taxon>Alphaproteobacteria</taxon>
        <taxon>Sphingomonadales</taxon>
        <taxon>Sphingomonadaceae</taxon>
        <taxon>Sphingomonas</taxon>
    </lineage>
</organism>
<name>A0A2K8MK65_9SPHN</name>
<dbReference type="KEGG" id="sphc:CVN68_14055"/>
<feature type="domain" description="DJ-1/PfpI" evidence="2">
    <location>
        <begin position="347"/>
        <end position="510"/>
    </location>
</feature>
<evidence type="ECO:0000259" key="1">
    <source>
        <dbReference type="Pfam" id="PF01814"/>
    </source>
</evidence>
<accession>A0A2K8MK65</accession>
<dbReference type="InterPro" id="IPR012312">
    <property type="entry name" value="Hemerythrin-like"/>
</dbReference>
<dbReference type="InterPro" id="IPR036412">
    <property type="entry name" value="HAD-like_sf"/>
</dbReference>
<dbReference type="Gene3D" id="3.40.50.880">
    <property type="match status" value="1"/>
</dbReference>
<dbReference type="InterPro" id="IPR052158">
    <property type="entry name" value="INH-QAR"/>
</dbReference>
<dbReference type="Pfam" id="PF00702">
    <property type="entry name" value="Hydrolase"/>
    <property type="match status" value="1"/>
</dbReference>
<evidence type="ECO:0000313" key="4">
    <source>
        <dbReference type="Proteomes" id="UP000229081"/>
    </source>
</evidence>
<dbReference type="SUPFAM" id="SSF52317">
    <property type="entry name" value="Class I glutamine amidotransferase-like"/>
    <property type="match status" value="1"/>
</dbReference>
<dbReference type="Gene3D" id="1.20.120.520">
    <property type="entry name" value="nmb1532 protein domain like"/>
    <property type="match status" value="1"/>
</dbReference>
<protein>
    <recommendedName>
        <fullName evidence="5">HAD family hydrolase</fullName>
    </recommendedName>
</protein>
<evidence type="ECO:0000313" key="3">
    <source>
        <dbReference type="EMBL" id="ATY32946.1"/>
    </source>
</evidence>
<dbReference type="InterPro" id="IPR002818">
    <property type="entry name" value="DJ-1/PfpI"/>
</dbReference>
<gene>
    <name evidence="3" type="ORF">CVN68_14055</name>
</gene>
<sequence>MGPIDVIKAIFFDAKDTLGYVDRPGHLVTYKPSTETLLETVGGTIGCRIGIITNLPGNVDSAAGLKMITDARIARFLDPAGFVTNHDAGADKPAPEIYRFAAAKLGLAPEQCMFVGENFLEVLGARAAGMQAELKPCPPGREFLTKDIAARPSTDKDSGRLSEQIMEEDHLIGRRLVMASAAISKKIAAGEAPPLRAMGLLVFLLHEFIDRYHHTVEERVLLPLAFANGFPQADAAYVYADHDAGRKLFATMRDTLERIRAGDTAAIPLFREALDAFVVLYREHARRENDETLPGIGAHLNGHSDALLVELMERFGPGDLGPWLMLIADLEQELQASTGGNGMPDIKTVAVMAYHRCGEQDTLVPYEILKHAAMVLAEQGKQLRVRLLRVAASDPEVVEMQMGTRVFTDGAVEPEDMFDLLFVPGGLGSGEASKDERLRAIVRKHHDAGKVVATNCSGISILHRAEILGDTPVTSAATVARRLKEEGANLLQPRTMWAGQADGKIWTSAGGSGVHGSTIAMIANYFGREVGQYLGMGWDTYPALGEQIFEERGPQYLSFPALEAGIQDALEDMLLPRRAPAMAS</sequence>
<dbReference type="PANTHER" id="PTHR43130:SF11">
    <property type="entry name" value="TRANSCRIPTIONAL REGULATORY PROTEIN"/>
    <property type="match status" value="1"/>
</dbReference>
<dbReference type="AlphaFoldDB" id="A0A2K8MK65"/>
<dbReference type="EMBL" id="CP024923">
    <property type="protein sequence ID" value="ATY32946.1"/>
    <property type="molecule type" value="Genomic_DNA"/>
</dbReference>
<evidence type="ECO:0000259" key="2">
    <source>
        <dbReference type="Pfam" id="PF01965"/>
    </source>
</evidence>
<dbReference type="SUPFAM" id="SSF56784">
    <property type="entry name" value="HAD-like"/>
    <property type="match status" value="1"/>
</dbReference>
<dbReference type="Gene3D" id="3.40.50.1000">
    <property type="entry name" value="HAD superfamily/HAD-like"/>
    <property type="match status" value="1"/>
</dbReference>
<dbReference type="PANTHER" id="PTHR43130">
    <property type="entry name" value="ARAC-FAMILY TRANSCRIPTIONAL REGULATOR"/>
    <property type="match status" value="1"/>
</dbReference>
<dbReference type="InterPro" id="IPR029062">
    <property type="entry name" value="Class_I_gatase-like"/>
</dbReference>
<dbReference type="Proteomes" id="UP000229081">
    <property type="component" value="Chromosome"/>
</dbReference>
<dbReference type="CDD" id="cd12108">
    <property type="entry name" value="Hr-like"/>
    <property type="match status" value="1"/>
</dbReference>
<feature type="domain" description="Hemerythrin-like" evidence="1">
    <location>
        <begin position="166"/>
        <end position="294"/>
    </location>
</feature>
<reference evidence="3 4" key="1">
    <citation type="submission" date="2017-11" db="EMBL/GenBank/DDBJ databases">
        <title>Complete genome sequence of Sphingomonas sp. Strain Cra20, a psychrotolerant potential plant growth promoting rhizobacteria.</title>
        <authorList>
            <person name="Luo Y."/>
        </authorList>
    </citation>
    <scope>NUCLEOTIDE SEQUENCE [LARGE SCALE GENOMIC DNA]</scope>
    <source>
        <strain evidence="3 4">Cra20</strain>
    </source>
</reference>
<dbReference type="Pfam" id="PF01965">
    <property type="entry name" value="DJ-1_PfpI"/>
    <property type="match status" value="1"/>
</dbReference>
<keyword evidence="4" id="KW-1185">Reference proteome</keyword>
<proteinExistence type="predicted"/>
<evidence type="ECO:0008006" key="5">
    <source>
        <dbReference type="Google" id="ProtNLM"/>
    </source>
</evidence>
<dbReference type="GO" id="GO:0006355">
    <property type="term" value="P:regulation of DNA-templated transcription"/>
    <property type="evidence" value="ECO:0007669"/>
    <property type="project" value="TreeGrafter"/>
</dbReference>
<dbReference type="InterPro" id="IPR023214">
    <property type="entry name" value="HAD_sf"/>
</dbReference>
<dbReference type="Pfam" id="PF01814">
    <property type="entry name" value="Hemerythrin"/>
    <property type="match status" value="1"/>
</dbReference>